<evidence type="ECO:0000256" key="1">
    <source>
        <dbReference type="ARBA" id="ARBA00005179"/>
    </source>
</evidence>
<accession>A0A9W9DKB3</accession>
<organism evidence="5 6">
    <name type="scientific">Lentinula aciculospora</name>
    <dbReference type="NCBI Taxonomy" id="153920"/>
    <lineage>
        <taxon>Eukaryota</taxon>
        <taxon>Fungi</taxon>
        <taxon>Dikarya</taxon>
        <taxon>Basidiomycota</taxon>
        <taxon>Agaricomycotina</taxon>
        <taxon>Agaricomycetes</taxon>
        <taxon>Agaricomycetidae</taxon>
        <taxon>Agaricales</taxon>
        <taxon>Marasmiineae</taxon>
        <taxon>Omphalotaceae</taxon>
        <taxon>Lentinula</taxon>
    </lineage>
</organism>
<evidence type="ECO:0008006" key="7">
    <source>
        <dbReference type="Google" id="ProtNLM"/>
    </source>
</evidence>
<comment type="caution">
    <text evidence="5">The sequence shown here is derived from an EMBL/GenBank/DDBJ whole genome shotgun (WGS) entry which is preliminary data.</text>
</comment>
<evidence type="ECO:0000256" key="3">
    <source>
        <dbReference type="ARBA" id="ARBA00022691"/>
    </source>
</evidence>
<dbReference type="GO" id="GO:0016740">
    <property type="term" value="F:transferase activity"/>
    <property type="evidence" value="ECO:0007669"/>
    <property type="project" value="UniProtKB-KW"/>
</dbReference>
<gene>
    <name evidence="5" type="ORF">J3R30DRAFT_3659345</name>
</gene>
<dbReference type="AlphaFoldDB" id="A0A9W9DKB3"/>
<keyword evidence="3" id="KW-0949">S-adenosyl-L-methionine</keyword>
<dbReference type="EMBL" id="JAOTPV010000018">
    <property type="protein sequence ID" value="KAJ4472960.1"/>
    <property type="molecule type" value="Genomic_DNA"/>
</dbReference>
<evidence type="ECO:0000256" key="4">
    <source>
        <dbReference type="ARBA" id="ARBA00038314"/>
    </source>
</evidence>
<dbReference type="InterPro" id="IPR051654">
    <property type="entry name" value="Meroterpenoid_MTases"/>
</dbReference>
<sequence>MVQTTAFAIFPYPCIRIFEFTRLKLGRLPAYDQVLKIGRERKGAIFIDLGCCFGNDVRKAVQDGFPAENTLATDLRRGLWDLGHEMFKSTPQSFPTPFLASDILNPEFLIPVAPFTKAFPPTTIVPSLTSVTSLNVLHGHVSVLYMGAFFHLFSETQQEQIAHALAGLLSPEPESLVIGVHGGELTKGIWSPTGHAYEIFCHSPDSWKRLWEGKLAVTVFFDMYPGNRDPFHVMEWSVTRL</sequence>
<comment type="pathway">
    <text evidence="1">Secondary metabolite biosynthesis.</text>
</comment>
<dbReference type="Proteomes" id="UP001150266">
    <property type="component" value="Unassembled WGS sequence"/>
</dbReference>
<evidence type="ECO:0000313" key="5">
    <source>
        <dbReference type="EMBL" id="KAJ4472960.1"/>
    </source>
</evidence>
<dbReference type="PANTHER" id="PTHR35897:SF1">
    <property type="entry name" value="METHYLTRANSFERASE AUSD"/>
    <property type="match status" value="1"/>
</dbReference>
<reference evidence="5" key="1">
    <citation type="submission" date="2022-08" db="EMBL/GenBank/DDBJ databases">
        <title>A Global Phylogenomic Analysis of the Shiitake Genus Lentinula.</title>
        <authorList>
            <consortium name="DOE Joint Genome Institute"/>
            <person name="Sierra-Patev S."/>
            <person name="Min B."/>
            <person name="Naranjo-Ortiz M."/>
            <person name="Looney B."/>
            <person name="Konkel Z."/>
            <person name="Slot J.C."/>
            <person name="Sakamoto Y."/>
            <person name="Steenwyk J.L."/>
            <person name="Rokas A."/>
            <person name="Carro J."/>
            <person name="Camarero S."/>
            <person name="Ferreira P."/>
            <person name="Molpeceres G."/>
            <person name="Ruiz-Duenas F.J."/>
            <person name="Serrano A."/>
            <person name="Henrissat B."/>
            <person name="Drula E."/>
            <person name="Hughes K.W."/>
            <person name="Mata J.L."/>
            <person name="Ishikawa N.K."/>
            <person name="Vargas-Isla R."/>
            <person name="Ushijima S."/>
            <person name="Smith C.A."/>
            <person name="Ahrendt S."/>
            <person name="Andreopoulos W."/>
            <person name="He G."/>
            <person name="Labutti K."/>
            <person name="Lipzen A."/>
            <person name="Ng V."/>
            <person name="Riley R."/>
            <person name="Sandor L."/>
            <person name="Barry K."/>
            <person name="Martinez A.T."/>
            <person name="Xiao Y."/>
            <person name="Gibbons J.G."/>
            <person name="Terashima K."/>
            <person name="Grigoriev I.V."/>
            <person name="Hibbett D.S."/>
        </authorList>
    </citation>
    <scope>NUCLEOTIDE SEQUENCE</scope>
    <source>
        <strain evidence="5">JLM2183</strain>
    </source>
</reference>
<keyword evidence="6" id="KW-1185">Reference proteome</keyword>
<dbReference type="PANTHER" id="PTHR35897">
    <property type="entry name" value="METHYLTRANSFERASE AUSD"/>
    <property type="match status" value="1"/>
</dbReference>
<proteinExistence type="inferred from homology"/>
<dbReference type="SUPFAM" id="SSF53335">
    <property type="entry name" value="S-adenosyl-L-methionine-dependent methyltransferases"/>
    <property type="match status" value="1"/>
</dbReference>
<name>A0A9W9DKB3_9AGAR</name>
<evidence type="ECO:0000313" key="6">
    <source>
        <dbReference type="Proteomes" id="UP001150266"/>
    </source>
</evidence>
<dbReference type="OrthoDB" id="2094832at2759"/>
<dbReference type="InterPro" id="IPR029063">
    <property type="entry name" value="SAM-dependent_MTases_sf"/>
</dbReference>
<protein>
    <recommendedName>
        <fullName evidence="7">Methyltransferase domain-containing protein</fullName>
    </recommendedName>
</protein>
<evidence type="ECO:0000256" key="2">
    <source>
        <dbReference type="ARBA" id="ARBA00022679"/>
    </source>
</evidence>
<keyword evidence="2" id="KW-0808">Transferase</keyword>
<comment type="similarity">
    <text evidence="4">Belongs to the class I-like SAM-binding methyltransferase superfamily.</text>
</comment>